<dbReference type="AlphaFoldDB" id="A0A2Z5FTT8"/>
<dbReference type="Proteomes" id="UP000253606">
    <property type="component" value="Chromosome"/>
</dbReference>
<protein>
    <submittedName>
        <fullName evidence="3">3-oxoacyl-[acyl-carrier protein] reductase</fullName>
    </submittedName>
</protein>
<sequence>MAGSGTVIVTGGSKGIGVAVVQSFLDRGYAVVATARNASGSPFASSPNLALVDGDISKAAAAKAVAEVAISRFGSIDHLVANAGIFIGKPFLEYIEEDYRALTSTNLEGFFHIAKLAVKQMLTQGRGGSVISITAASVDSSNADSPNSVPMFTKGALNAATLALAAEFAKQDIRFNAVAPGIVDTPMHANNPKDFLKTLCRWAGSRHPRMLRMA</sequence>
<comment type="similarity">
    <text evidence="1">Belongs to the short-chain dehydrogenases/reductases (SDR) family.</text>
</comment>
<evidence type="ECO:0000313" key="4">
    <source>
        <dbReference type="Proteomes" id="UP000253606"/>
    </source>
</evidence>
<dbReference type="InterPro" id="IPR002347">
    <property type="entry name" value="SDR_fam"/>
</dbReference>
<keyword evidence="2" id="KW-0560">Oxidoreductase</keyword>
<dbReference type="KEGG" id="abas:ACPOL_0876"/>
<proteinExistence type="inferred from homology"/>
<dbReference type="PANTHER" id="PTHR24321">
    <property type="entry name" value="DEHYDROGENASES, SHORT CHAIN"/>
    <property type="match status" value="1"/>
</dbReference>
<accession>A0A2Z5FTT8</accession>
<gene>
    <name evidence="3" type="ORF">ACPOL_0876</name>
</gene>
<evidence type="ECO:0000256" key="1">
    <source>
        <dbReference type="ARBA" id="ARBA00006484"/>
    </source>
</evidence>
<dbReference type="InterPro" id="IPR036291">
    <property type="entry name" value="NAD(P)-bd_dom_sf"/>
</dbReference>
<keyword evidence="4" id="KW-1185">Reference proteome</keyword>
<evidence type="ECO:0000256" key="2">
    <source>
        <dbReference type="ARBA" id="ARBA00023002"/>
    </source>
</evidence>
<dbReference type="CDD" id="cd05233">
    <property type="entry name" value="SDR_c"/>
    <property type="match status" value="1"/>
</dbReference>
<evidence type="ECO:0000313" key="3">
    <source>
        <dbReference type="EMBL" id="AXC10233.1"/>
    </source>
</evidence>
<dbReference type="Gene3D" id="3.40.50.720">
    <property type="entry name" value="NAD(P)-binding Rossmann-like Domain"/>
    <property type="match status" value="1"/>
</dbReference>
<dbReference type="PANTHER" id="PTHR24321:SF8">
    <property type="entry name" value="ESTRADIOL 17-BETA-DEHYDROGENASE 8-RELATED"/>
    <property type="match status" value="1"/>
</dbReference>
<dbReference type="RefSeq" id="WP_236657219.1">
    <property type="nucleotide sequence ID" value="NZ_CP030840.1"/>
</dbReference>
<name>A0A2Z5FTT8_9BACT</name>
<organism evidence="3 4">
    <name type="scientific">Acidisarcina polymorpha</name>
    <dbReference type="NCBI Taxonomy" id="2211140"/>
    <lineage>
        <taxon>Bacteria</taxon>
        <taxon>Pseudomonadati</taxon>
        <taxon>Acidobacteriota</taxon>
        <taxon>Terriglobia</taxon>
        <taxon>Terriglobales</taxon>
        <taxon>Acidobacteriaceae</taxon>
        <taxon>Acidisarcina</taxon>
    </lineage>
</organism>
<dbReference type="Pfam" id="PF00106">
    <property type="entry name" value="adh_short"/>
    <property type="match status" value="1"/>
</dbReference>
<dbReference type="SUPFAM" id="SSF51735">
    <property type="entry name" value="NAD(P)-binding Rossmann-fold domains"/>
    <property type="match status" value="1"/>
</dbReference>
<dbReference type="EMBL" id="CP030840">
    <property type="protein sequence ID" value="AXC10233.1"/>
    <property type="molecule type" value="Genomic_DNA"/>
</dbReference>
<dbReference type="PRINTS" id="PR00081">
    <property type="entry name" value="GDHRDH"/>
</dbReference>
<reference evidence="3 4" key="1">
    <citation type="journal article" date="2018" name="Front. Microbiol.">
        <title>Hydrolytic Capabilities as a Key to Environmental Success: Chitinolytic and Cellulolytic Acidobacteria From Acidic Sub-arctic Soils and Boreal Peatlands.</title>
        <authorList>
            <person name="Belova S.E."/>
            <person name="Ravin N.V."/>
            <person name="Pankratov T.A."/>
            <person name="Rakitin A.L."/>
            <person name="Ivanova A.A."/>
            <person name="Beletsky A.V."/>
            <person name="Mardanov A.V."/>
            <person name="Sinninghe Damste J.S."/>
            <person name="Dedysh S.N."/>
        </authorList>
    </citation>
    <scope>NUCLEOTIDE SEQUENCE [LARGE SCALE GENOMIC DNA]</scope>
    <source>
        <strain evidence="3 4">SBC82</strain>
    </source>
</reference>
<dbReference type="GO" id="GO:0016491">
    <property type="term" value="F:oxidoreductase activity"/>
    <property type="evidence" value="ECO:0007669"/>
    <property type="project" value="UniProtKB-KW"/>
</dbReference>